<dbReference type="GO" id="GO:0008939">
    <property type="term" value="F:nicotinate-nucleotide-dimethylbenzimidazole phosphoribosyltransferase activity"/>
    <property type="evidence" value="ECO:0007669"/>
    <property type="project" value="UniProtKB-EC"/>
</dbReference>
<proteinExistence type="inferred from homology"/>
<feature type="active site" description="Proton acceptor" evidence="10">
    <location>
        <position position="308"/>
    </location>
</feature>
<evidence type="ECO:0000313" key="12">
    <source>
        <dbReference type="Proteomes" id="UP001227317"/>
    </source>
</evidence>
<keyword evidence="6 10" id="KW-0328">Glycosyltransferase</keyword>
<keyword evidence="7 10" id="KW-0808">Transferase</keyword>
<evidence type="ECO:0000256" key="10">
    <source>
        <dbReference type="HAMAP-Rule" id="MF_00230"/>
    </source>
</evidence>
<reference evidence="11 12" key="1">
    <citation type="submission" date="2023-06" db="EMBL/GenBank/DDBJ databases">
        <title>Azospirillum isscasensis sp.nov, a bacterium isolated from rhizosphere soil of rice.</title>
        <authorList>
            <person name="Wang H."/>
        </authorList>
    </citation>
    <scope>NUCLEOTIDE SEQUENCE [LARGE SCALE GENOMIC DNA]</scope>
    <source>
        <strain evidence="11 12">C340-1</strain>
    </source>
</reference>
<keyword evidence="12" id="KW-1185">Reference proteome</keyword>
<dbReference type="CDD" id="cd02439">
    <property type="entry name" value="DMB-PRT_CobT"/>
    <property type="match status" value="1"/>
</dbReference>
<protein>
    <recommendedName>
        <fullName evidence="4 10">Nicotinate-nucleotide--dimethylbenzimidazole phosphoribosyltransferase</fullName>
        <shortName evidence="10">NN:DBI PRT</shortName>
        <ecNumber evidence="3 10">2.4.2.21</ecNumber>
    </recommendedName>
    <alternativeName>
        <fullName evidence="8 10">N(1)-alpha-phosphoribosyltransferase</fullName>
    </alternativeName>
</protein>
<comment type="pathway">
    <text evidence="1 10">Nucleoside biosynthesis; alpha-ribazole biosynthesis; alpha-ribazole from 5,6-dimethylbenzimidazole: step 1/2.</text>
</comment>
<dbReference type="InterPro" id="IPR017846">
    <property type="entry name" value="Nict_dMeBzImd_PRibTrfase_bact"/>
</dbReference>
<evidence type="ECO:0000256" key="2">
    <source>
        <dbReference type="ARBA" id="ARBA00007110"/>
    </source>
</evidence>
<dbReference type="PANTHER" id="PTHR43463:SF1">
    <property type="entry name" value="NICOTINATE-NUCLEOTIDE--DIMETHYLBENZIMIDAZOLE PHOSPHORIBOSYLTRANSFERASE"/>
    <property type="match status" value="1"/>
</dbReference>
<dbReference type="EMBL" id="JAUJFI010000193">
    <property type="protein sequence ID" value="MDQ2106040.1"/>
    <property type="molecule type" value="Genomic_DNA"/>
</dbReference>
<evidence type="ECO:0000256" key="8">
    <source>
        <dbReference type="ARBA" id="ARBA00030686"/>
    </source>
</evidence>
<evidence type="ECO:0000256" key="5">
    <source>
        <dbReference type="ARBA" id="ARBA00022573"/>
    </source>
</evidence>
<gene>
    <name evidence="10 11" type="primary">cobT</name>
    <name evidence="11" type="ORF">QSG27_25315</name>
</gene>
<comment type="function">
    <text evidence="10">Catalyzes the synthesis of alpha-ribazole-5'-phosphate from nicotinate mononucleotide (NAMN) and 5,6-dimethylbenzimidazole (DMB).</text>
</comment>
<comment type="catalytic activity">
    <reaction evidence="9 10">
        <text>5,6-dimethylbenzimidazole + nicotinate beta-D-ribonucleotide = alpha-ribazole 5'-phosphate + nicotinate + H(+)</text>
        <dbReference type="Rhea" id="RHEA:11196"/>
        <dbReference type="ChEBI" id="CHEBI:15378"/>
        <dbReference type="ChEBI" id="CHEBI:15890"/>
        <dbReference type="ChEBI" id="CHEBI:32544"/>
        <dbReference type="ChEBI" id="CHEBI:57502"/>
        <dbReference type="ChEBI" id="CHEBI:57918"/>
        <dbReference type="EC" id="2.4.2.21"/>
    </reaction>
</comment>
<dbReference type="Gene3D" id="3.40.50.10210">
    <property type="match status" value="1"/>
</dbReference>
<keyword evidence="5 10" id="KW-0169">Cobalamin biosynthesis</keyword>
<sequence length="342" mass="35450">MSNTQPAITFEEIRALVRNLPGPDLDAGTAALQRERQLTKPAGALGRLEEVAQWMATWQGQHPAEVRRPRVAVFAGNHGIAARGVSAYPAAVTAQMVANFQNGGAAVNQLCEVADADLRVYELDLETPTADFTQGPAMGEEDCCQAMAYGMMAVESGVQLLALGEMGIGNSTAAAAVCHALFGGEAKDWTGRGTGVDDEGLARKVAAVEAGLAANPQAKDDPFEALRRFGGYELAAIAGAILAARMARVPVLLDGYACTAAAAVLFKADRRALDHCMVAHRSVEPGHDRLLAAIGKEPLLDLGMRLGEGSGAALAINIVKSACACHAGMATFADAGVSTRGA</sequence>
<dbReference type="HAMAP" id="MF_00230">
    <property type="entry name" value="CobT"/>
    <property type="match status" value="1"/>
</dbReference>
<dbReference type="EC" id="2.4.2.21" evidence="3 10"/>
<evidence type="ECO:0000313" key="11">
    <source>
        <dbReference type="EMBL" id="MDQ2106040.1"/>
    </source>
</evidence>
<dbReference type="InterPro" id="IPR003200">
    <property type="entry name" value="Nict_dMeBzImd_PRibTrfase"/>
</dbReference>
<dbReference type="SUPFAM" id="SSF52733">
    <property type="entry name" value="Nicotinate mononucleotide:5,6-dimethylbenzimidazole phosphoribosyltransferase (CobT)"/>
    <property type="match status" value="1"/>
</dbReference>
<dbReference type="PANTHER" id="PTHR43463">
    <property type="entry name" value="NICOTINATE-NUCLEOTIDE--DIMETHYLBENZIMIDAZOLE PHOSPHORIBOSYLTRANSFERASE"/>
    <property type="match status" value="1"/>
</dbReference>
<dbReference type="Pfam" id="PF02277">
    <property type="entry name" value="DBI_PRT"/>
    <property type="match status" value="1"/>
</dbReference>
<comment type="caution">
    <text evidence="11">The sequence shown here is derived from an EMBL/GenBank/DDBJ whole genome shotgun (WGS) entry which is preliminary data.</text>
</comment>
<accession>A0ABU0WP66</accession>
<evidence type="ECO:0000256" key="1">
    <source>
        <dbReference type="ARBA" id="ARBA00005049"/>
    </source>
</evidence>
<dbReference type="NCBIfam" id="TIGR03160">
    <property type="entry name" value="cobT_DBIPRT"/>
    <property type="match status" value="1"/>
</dbReference>
<organism evidence="11 12">
    <name type="scientific">Azospirillum isscasi</name>
    <dbReference type="NCBI Taxonomy" id="3053926"/>
    <lineage>
        <taxon>Bacteria</taxon>
        <taxon>Pseudomonadati</taxon>
        <taxon>Pseudomonadota</taxon>
        <taxon>Alphaproteobacteria</taxon>
        <taxon>Rhodospirillales</taxon>
        <taxon>Azospirillaceae</taxon>
        <taxon>Azospirillum</taxon>
    </lineage>
</organism>
<evidence type="ECO:0000256" key="9">
    <source>
        <dbReference type="ARBA" id="ARBA00047340"/>
    </source>
</evidence>
<dbReference type="Gene3D" id="1.10.1610.10">
    <property type="match status" value="1"/>
</dbReference>
<evidence type="ECO:0000256" key="3">
    <source>
        <dbReference type="ARBA" id="ARBA00011991"/>
    </source>
</evidence>
<evidence type="ECO:0000256" key="6">
    <source>
        <dbReference type="ARBA" id="ARBA00022676"/>
    </source>
</evidence>
<evidence type="ECO:0000256" key="7">
    <source>
        <dbReference type="ARBA" id="ARBA00022679"/>
    </source>
</evidence>
<dbReference type="InterPro" id="IPR036087">
    <property type="entry name" value="Nict_dMeBzImd_PRibTrfase_sf"/>
</dbReference>
<dbReference type="RefSeq" id="WP_306711060.1">
    <property type="nucleotide sequence ID" value="NZ_JAUJFI010000193.1"/>
</dbReference>
<evidence type="ECO:0000256" key="4">
    <source>
        <dbReference type="ARBA" id="ARBA00015486"/>
    </source>
</evidence>
<dbReference type="Proteomes" id="UP001227317">
    <property type="component" value="Unassembled WGS sequence"/>
</dbReference>
<comment type="similarity">
    <text evidence="2 10">Belongs to the CobT family.</text>
</comment>
<name>A0ABU0WP66_9PROT</name>
<dbReference type="InterPro" id="IPR023195">
    <property type="entry name" value="Nict_dMeBzImd_PRibTrfase_N"/>
</dbReference>
<dbReference type="NCBIfam" id="NF000996">
    <property type="entry name" value="PRK00105.1"/>
    <property type="match status" value="1"/>
</dbReference>